<gene>
    <name evidence="3" type="ORF">I303_04648</name>
    <name evidence="4" type="ORF">I303_104375</name>
</gene>
<accession>A0A1A6A5H9</accession>
<protein>
    <recommendedName>
        <fullName evidence="6">FTP domain-containing protein</fullName>
    </recommendedName>
</protein>
<evidence type="ECO:0000313" key="5">
    <source>
        <dbReference type="Proteomes" id="UP000078595"/>
    </source>
</evidence>
<dbReference type="AlphaFoldDB" id="A0A1A6A5H9"/>
<sequence>MRSTLSSLFLLTLSFVFVLVKAGYADIVNNQASGGYVNLVDPSEREIARKIDAFAKENHDDVYHFIAKTYDDKIVIQIRYENDTVGIEGIFTETDALAQDLEGAQNAVYHATLLAGLVDLADDFSLNTVKAFRFGDPPHAVTNASVTGDDDDQGLNLKKRIPCNPPAVKKKSEISNALAPQERASRCGKSVHLPGSGSNPK</sequence>
<dbReference type="Proteomes" id="UP000078595">
    <property type="component" value="Chromosome 5"/>
</dbReference>
<feature type="signal peptide" evidence="2">
    <location>
        <begin position="1"/>
        <end position="25"/>
    </location>
</feature>
<evidence type="ECO:0000256" key="1">
    <source>
        <dbReference type="SAM" id="MobiDB-lite"/>
    </source>
</evidence>
<keyword evidence="2" id="KW-0732">Signal</keyword>
<dbReference type="EMBL" id="KI894031">
    <property type="protein sequence ID" value="OBR85313.1"/>
    <property type="molecule type" value="Genomic_DNA"/>
</dbReference>
<dbReference type="RefSeq" id="XP_018263155.1">
    <property type="nucleotide sequence ID" value="XM_018407944.1"/>
</dbReference>
<feature type="chain" id="PRO_5008342131" description="FTP domain-containing protein" evidence="2">
    <location>
        <begin position="26"/>
        <end position="201"/>
    </location>
</feature>
<dbReference type="EMBL" id="CP144534">
    <property type="protein sequence ID" value="WWC61790.1"/>
    <property type="molecule type" value="Genomic_DNA"/>
</dbReference>
<dbReference type="GeneID" id="28968347"/>
<organism evidence="3">
    <name type="scientific">Kwoniella dejecticola CBS 10117</name>
    <dbReference type="NCBI Taxonomy" id="1296121"/>
    <lineage>
        <taxon>Eukaryota</taxon>
        <taxon>Fungi</taxon>
        <taxon>Dikarya</taxon>
        <taxon>Basidiomycota</taxon>
        <taxon>Agaricomycotina</taxon>
        <taxon>Tremellomycetes</taxon>
        <taxon>Tremellales</taxon>
        <taxon>Cryptococcaceae</taxon>
        <taxon>Kwoniella</taxon>
    </lineage>
</organism>
<evidence type="ECO:0000256" key="2">
    <source>
        <dbReference type="SAM" id="SignalP"/>
    </source>
</evidence>
<evidence type="ECO:0000313" key="3">
    <source>
        <dbReference type="EMBL" id="OBR85313.1"/>
    </source>
</evidence>
<evidence type="ECO:0000313" key="4">
    <source>
        <dbReference type="EMBL" id="WWC61790.1"/>
    </source>
</evidence>
<reference evidence="3" key="1">
    <citation type="submission" date="2013-07" db="EMBL/GenBank/DDBJ databases">
        <title>The Genome Sequence of Cryptococcus dejecticola CBS10117.</title>
        <authorList>
            <consortium name="The Broad Institute Genome Sequencing Platform"/>
            <person name="Cuomo C."/>
            <person name="Litvintseva A."/>
            <person name="Chen Y."/>
            <person name="Heitman J."/>
            <person name="Sun S."/>
            <person name="Springer D."/>
            <person name="Dromer F."/>
            <person name="Young S.K."/>
            <person name="Zeng Q."/>
            <person name="Gargeya S."/>
            <person name="Fitzgerald M."/>
            <person name="Abouelleil A."/>
            <person name="Alvarado L."/>
            <person name="Berlin A.M."/>
            <person name="Chapman S.B."/>
            <person name="Dewar J."/>
            <person name="Goldberg J."/>
            <person name="Griggs A."/>
            <person name="Gujja S."/>
            <person name="Hansen M."/>
            <person name="Howarth C."/>
            <person name="Imamovic A."/>
            <person name="Larimer J."/>
            <person name="McCowan C."/>
            <person name="Murphy C."/>
            <person name="Pearson M."/>
            <person name="Priest M."/>
            <person name="Roberts A."/>
            <person name="Saif S."/>
            <person name="Shea T."/>
            <person name="Sykes S."/>
            <person name="Wortman J."/>
            <person name="Nusbaum C."/>
            <person name="Birren B."/>
        </authorList>
    </citation>
    <scope>NUCLEOTIDE SEQUENCE [LARGE SCALE GENOMIC DNA]</scope>
    <source>
        <strain evidence="3">CBS 10117</strain>
    </source>
</reference>
<reference evidence="4" key="3">
    <citation type="submission" date="2024-02" db="EMBL/GenBank/DDBJ databases">
        <title>Comparative genomics of Cryptococcus and Kwoniella reveals pathogenesis evolution and contrasting modes of karyotype evolution via chromosome fusion or intercentromeric recombination.</title>
        <authorList>
            <person name="Coelho M.A."/>
            <person name="David-Palma M."/>
            <person name="Shea T."/>
            <person name="Bowers K."/>
            <person name="McGinley-Smith S."/>
            <person name="Mohammad A.W."/>
            <person name="Gnirke A."/>
            <person name="Yurkov A.M."/>
            <person name="Nowrousian M."/>
            <person name="Sun S."/>
            <person name="Cuomo C.A."/>
            <person name="Heitman J."/>
        </authorList>
    </citation>
    <scope>NUCLEOTIDE SEQUENCE</scope>
    <source>
        <strain evidence="4">CBS 10117</strain>
    </source>
</reference>
<reference evidence="4" key="2">
    <citation type="submission" date="2013-07" db="EMBL/GenBank/DDBJ databases">
        <authorList>
            <consortium name="The Broad Institute Genome Sequencing Platform"/>
            <person name="Cuomo C."/>
            <person name="Litvintseva A."/>
            <person name="Chen Y."/>
            <person name="Heitman J."/>
            <person name="Sun S."/>
            <person name="Springer D."/>
            <person name="Dromer F."/>
            <person name="Young S.K."/>
            <person name="Zeng Q."/>
            <person name="Gargeya S."/>
            <person name="Fitzgerald M."/>
            <person name="Abouelleil A."/>
            <person name="Alvarado L."/>
            <person name="Berlin A.M."/>
            <person name="Chapman S.B."/>
            <person name="Dewar J."/>
            <person name="Goldberg J."/>
            <person name="Griggs A."/>
            <person name="Gujja S."/>
            <person name="Hansen M."/>
            <person name="Howarth C."/>
            <person name="Imamovic A."/>
            <person name="Larimer J."/>
            <person name="McCowan C."/>
            <person name="Murphy C."/>
            <person name="Pearson M."/>
            <person name="Priest M."/>
            <person name="Roberts A."/>
            <person name="Saif S."/>
            <person name="Shea T."/>
            <person name="Sykes S."/>
            <person name="Wortman J."/>
            <person name="Nusbaum C."/>
            <person name="Birren B."/>
        </authorList>
    </citation>
    <scope>NUCLEOTIDE SEQUENCE</scope>
    <source>
        <strain evidence="4">CBS 10117</strain>
    </source>
</reference>
<dbReference type="VEuPathDB" id="FungiDB:I303_04648"/>
<keyword evidence="5" id="KW-1185">Reference proteome</keyword>
<proteinExistence type="predicted"/>
<feature type="region of interest" description="Disordered" evidence="1">
    <location>
        <begin position="159"/>
        <end position="201"/>
    </location>
</feature>
<name>A0A1A6A5H9_9TREE</name>
<evidence type="ECO:0008006" key="6">
    <source>
        <dbReference type="Google" id="ProtNLM"/>
    </source>
</evidence>
<dbReference type="KEGG" id="kdj:28968347"/>